<accession>A0AA86SX34</accession>
<evidence type="ECO:0000313" key="2">
    <source>
        <dbReference type="EMBL" id="CAJ1972529.1"/>
    </source>
</evidence>
<evidence type="ECO:0000313" key="3">
    <source>
        <dbReference type="Proteomes" id="UP001189624"/>
    </source>
</evidence>
<feature type="region of interest" description="Disordered" evidence="1">
    <location>
        <begin position="66"/>
        <end position="121"/>
    </location>
</feature>
<keyword evidence="3" id="KW-1185">Reference proteome</keyword>
<feature type="compositionally biased region" description="Polar residues" evidence="1">
    <location>
        <begin position="66"/>
        <end position="87"/>
    </location>
</feature>
<name>A0AA86SX34_9FABA</name>
<dbReference type="Proteomes" id="UP001189624">
    <property type="component" value="Chromosome 8"/>
</dbReference>
<gene>
    <name evidence="2" type="ORF">AYBTSS11_LOCUS24578</name>
</gene>
<protein>
    <submittedName>
        <fullName evidence="2">Uncharacterized protein</fullName>
    </submittedName>
</protein>
<evidence type="ECO:0000256" key="1">
    <source>
        <dbReference type="SAM" id="MobiDB-lite"/>
    </source>
</evidence>
<dbReference type="AlphaFoldDB" id="A0AA86SX34"/>
<proteinExistence type="predicted"/>
<feature type="region of interest" description="Disordered" evidence="1">
    <location>
        <begin position="1"/>
        <end position="34"/>
    </location>
</feature>
<organism evidence="2 3">
    <name type="scientific">Sphenostylis stenocarpa</name>
    <dbReference type="NCBI Taxonomy" id="92480"/>
    <lineage>
        <taxon>Eukaryota</taxon>
        <taxon>Viridiplantae</taxon>
        <taxon>Streptophyta</taxon>
        <taxon>Embryophyta</taxon>
        <taxon>Tracheophyta</taxon>
        <taxon>Spermatophyta</taxon>
        <taxon>Magnoliopsida</taxon>
        <taxon>eudicotyledons</taxon>
        <taxon>Gunneridae</taxon>
        <taxon>Pentapetalae</taxon>
        <taxon>rosids</taxon>
        <taxon>fabids</taxon>
        <taxon>Fabales</taxon>
        <taxon>Fabaceae</taxon>
        <taxon>Papilionoideae</taxon>
        <taxon>50 kb inversion clade</taxon>
        <taxon>NPAAA clade</taxon>
        <taxon>indigoferoid/millettioid clade</taxon>
        <taxon>Phaseoleae</taxon>
        <taxon>Sphenostylis</taxon>
    </lineage>
</organism>
<sequence length="121" mass="12920">MNTIVNEDVKNVPTQGLVQGGNKVSEENNPGSNSTVLVEIEKGDVAAGESSNLEDGELEKTTKFVASNETHNNNTEMSEIKDTQNISYMKENTEATKIGFKGDTQTDETSDSSSGIGPIHA</sequence>
<dbReference type="EMBL" id="OY731405">
    <property type="protein sequence ID" value="CAJ1972529.1"/>
    <property type="molecule type" value="Genomic_DNA"/>
</dbReference>
<dbReference type="Gramene" id="rna-AYBTSS11_LOCUS24578">
    <property type="protein sequence ID" value="CAJ1972529.1"/>
    <property type="gene ID" value="gene-AYBTSS11_LOCUS24578"/>
</dbReference>
<reference evidence="2" key="1">
    <citation type="submission" date="2023-10" db="EMBL/GenBank/DDBJ databases">
        <authorList>
            <person name="Domelevo Entfellner J.-B."/>
        </authorList>
    </citation>
    <scope>NUCLEOTIDE SEQUENCE</scope>
</reference>